<dbReference type="PANTHER" id="PTHR42998">
    <property type="entry name" value="TYPE I RESTRICTION ENZYME HINDVIIP M PROTEIN-RELATED"/>
    <property type="match status" value="1"/>
</dbReference>
<sequence length="514" mass="56687">MSGDLAEIEKRLWAAADDFRANSGLMPSEYAAPVLGMLFLRQAEARFNEVGQRLGGGKGRRGGLDPDDYKANGAMYLPEEARFSHLLALPGSEDLGKAVNGAMAAIEKANTELEGALPRTYGQVPKATLQNLLKLLAPLDIPGDAFGKVYEYFMGAFAMATMQKGGEFYTPESIVRLIVEVIEPFHGRILDPACGSGGMFVHSADFVRRHQRSPEAEISVFGTEKVRETLRMCRMNLAVHGLWGNVKESNTYYEDPHNVVGGFDFVMANPPFNVDGVDKARIAKDPRFPWGIPGPDNANYLWIQLFWSALNANGRSGFVMANSAGDARGSEAEIRRKMIETGTVDVIVGVGPNFFYTVTLPCTLWFFDKAKAKTTRKDQVLFIDARHVFRQIDRAHRDFTDGQIAFLANIVRLWRERDVEHQGDSEALLAAKLPEARYVDVPGLCKAATLAEIEAQGWSLNPGRYVGAAPGETMDAVDFKERLEALQEELEILNAEAARLQARIAQNVAEVLQA</sequence>
<feature type="coiled-coil region" evidence="8">
    <location>
        <begin position="476"/>
        <end position="510"/>
    </location>
</feature>
<dbReference type="InterPro" id="IPR022749">
    <property type="entry name" value="D12N6_MeTrfase_N"/>
</dbReference>
<dbReference type="RefSeq" id="WP_209353265.1">
    <property type="nucleotide sequence ID" value="NZ_JAGIYZ010000019.1"/>
</dbReference>
<proteinExistence type="inferred from homology"/>
<evidence type="ECO:0000256" key="5">
    <source>
        <dbReference type="ARBA" id="ARBA00022691"/>
    </source>
</evidence>
<feature type="domain" description="N6 adenine-specific DNA methyltransferase N-terminal" evidence="10">
    <location>
        <begin position="8"/>
        <end position="132"/>
    </location>
</feature>
<keyword evidence="5" id="KW-0949">S-adenosyl-L-methionine</keyword>
<dbReference type="SUPFAM" id="SSF53335">
    <property type="entry name" value="S-adenosyl-L-methionine-dependent methyltransferases"/>
    <property type="match status" value="1"/>
</dbReference>
<keyword evidence="6" id="KW-0680">Restriction system</keyword>
<dbReference type="InterPro" id="IPR003356">
    <property type="entry name" value="DNA_methylase_A-5"/>
</dbReference>
<comment type="caution">
    <text evidence="11">The sequence shown here is derived from an EMBL/GenBank/DDBJ whole genome shotgun (WGS) entry which is preliminary data.</text>
</comment>
<evidence type="ECO:0000256" key="4">
    <source>
        <dbReference type="ARBA" id="ARBA00022679"/>
    </source>
</evidence>
<evidence type="ECO:0000259" key="9">
    <source>
        <dbReference type="Pfam" id="PF02384"/>
    </source>
</evidence>
<reference evidence="11 12" key="1">
    <citation type="submission" date="2021-03" db="EMBL/GenBank/DDBJ databases">
        <authorList>
            <person name="So Y."/>
        </authorList>
    </citation>
    <scope>NUCLEOTIDE SEQUENCE [LARGE SCALE GENOMIC DNA]</scope>
    <source>
        <strain evidence="11 12">PWR1</strain>
    </source>
</reference>
<evidence type="ECO:0000256" key="2">
    <source>
        <dbReference type="ARBA" id="ARBA00011900"/>
    </source>
</evidence>
<accession>A0ABS4AWW3</accession>
<evidence type="ECO:0000256" key="8">
    <source>
        <dbReference type="SAM" id="Coils"/>
    </source>
</evidence>
<gene>
    <name evidence="11" type="ORF">J5Y09_18280</name>
</gene>
<dbReference type="InterPro" id="IPR052916">
    <property type="entry name" value="Type-I_RE_MTase_Subunit"/>
</dbReference>
<comment type="similarity">
    <text evidence="1">Belongs to the N(4)/N(6)-methyltransferase family.</text>
</comment>
<evidence type="ECO:0000259" key="10">
    <source>
        <dbReference type="Pfam" id="PF12161"/>
    </source>
</evidence>
<dbReference type="Gene3D" id="3.40.50.150">
    <property type="entry name" value="Vaccinia Virus protein VP39"/>
    <property type="match status" value="1"/>
</dbReference>
<dbReference type="Proteomes" id="UP000680815">
    <property type="component" value="Unassembled WGS sequence"/>
</dbReference>
<dbReference type="InterPro" id="IPR029063">
    <property type="entry name" value="SAM-dependent_MTases_sf"/>
</dbReference>
<evidence type="ECO:0000313" key="11">
    <source>
        <dbReference type="EMBL" id="MBP0465880.1"/>
    </source>
</evidence>
<dbReference type="EMBL" id="JAGIYZ010000019">
    <property type="protein sequence ID" value="MBP0465880.1"/>
    <property type="molecule type" value="Genomic_DNA"/>
</dbReference>
<comment type="catalytic activity">
    <reaction evidence="7">
        <text>a 2'-deoxyadenosine in DNA + S-adenosyl-L-methionine = an N(6)-methyl-2'-deoxyadenosine in DNA + S-adenosyl-L-homocysteine + H(+)</text>
        <dbReference type="Rhea" id="RHEA:15197"/>
        <dbReference type="Rhea" id="RHEA-COMP:12418"/>
        <dbReference type="Rhea" id="RHEA-COMP:12419"/>
        <dbReference type="ChEBI" id="CHEBI:15378"/>
        <dbReference type="ChEBI" id="CHEBI:57856"/>
        <dbReference type="ChEBI" id="CHEBI:59789"/>
        <dbReference type="ChEBI" id="CHEBI:90615"/>
        <dbReference type="ChEBI" id="CHEBI:90616"/>
        <dbReference type="EC" id="2.1.1.72"/>
    </reaction>
</comment>
<evidence type="ECO:0000256" key="6">
    <source>
        <dbReference type="ARBA" id="ARBA00022747"/>
    </source>
</evidence>
<dbReference type="Pfam" id="PF02384">
    <property type="entry name" value="N6_Mtase"/>
    <property type="match status" value="1"/>
</dbReference>
<evidence type="ECO:0000256" key="7">
    <source>
        <dbReference type="ARBA" id="ARBA00047942"/>
    </source>
</evidence>
<evidence type="ECO:0000256" key="3">
    <source>
        <dbReference type="ARBA" id="ARBA00022603"/>
    </source>
</evidence>
<dbReference type="CDD" id="cd02440">
    <property type="entry name" value="AdoMet_MTases"/>
    <property type="match status" value="1"/>
</dbReference>
<feature type="domain" description="DNA methylase adenine-specific" evidence="9">
    <location>
        <begin position="144"/>
        <end position="469"/>
    </location>
</feature>
<keyword evidence="4" id="KW-0808">Transferase</keyword>
<dbReference type="GO" id="GO:0008168">
    <property type="term" value="F:methyltransferase activity"/>
    <property type="evidence" value="ECO:0007669"/>
    <property type="project" value="UniProtKB-KW"/>
</dbReference>
<organism evidence="11 12">
    <name type="scientific">Roseomonas nitratireducens</name>
    <dbReference type="NCBI Taxonomy" id="2820810"/>
    <lineage>
        <taxon>Bacteria</taxon>
        <taxon>Pseudomonadati</taxon>
        <taxon>Pseudomonadota</taxon>
        <taxon>Alphaproteobacteria</taxon>
        <taxon>Acetobacterales</taxon>
        <taxon>Roseomonadaceae</taxon>
        <taxon>Roseomonas</taxon>
    </lineage>
</organism>
<dbReference type="GO" id="GO:0032259">
    <property type="term" value="P:methylation"/>
    <property type="evidence" value="ECO:0007669"/>
    <property type="project" value="UniProtKB-KW"/>
</dbReference>
<keyword evidence="8" id="KW-0175">Coiled coil</keyword>
<name>A0ABS4AWW3_9PROT</name>
<dbReference type="PRINTS" id="PR00507">
    <property type="entry name" value="N12N6MTFRASE"/>
</dbReference>
<dbReference type="InterPro" id="IPR038333">
    <property type="entry name" value="T1MK-like_N_sf"/>
</dbReference>
<protein>
    <recommendedName>
        <fullName evidence="2">site-specific DNA-methyltransferase (adenine-specific)</fullName>
        <ecNumber evidence="2">2.1.1.72</ecNumber>
    </recommendedName>
</protein>
<dbReference type="EC" id="2.1.1.72" evidence="2"/>
<evidence type="ECO:0000313" key="12">
    <source>
        <dbReference type="Proteomes" id="UP000680815"/>
    </source>
</evidence>
<dbReference type="PANTHER" id="PTHR42998:SF1">
    <property type="entry name" value="TYPE I RESTRICTION ENZYME HINDI METHYLASE SUBUNIT"/>
    <property type="match status" value="1"/>
</dbReference>
<dbReference type="Gene3D" id="1.20.1260.30">
    <property type="match status" value="1"/>
</dbReference>
<keyword evidence="12" id="KW-1185">Reference proteome</keyword>
<evidence type="ECO:0000256" key="1">
    <source>
        <dbReference type="ARBA" id="ARBA00006594"/>
    </source>
</evidence>
<dbReference type="Pfam" id="PF12161">
    <property type="entry name" value="HsdM_N"/>
    <property type="match status" value="1"/>
</dbReference>
<keyword evidence="3 11" id="KW-0489">Methyltransferase</keyword>